<feature type="transmembrane region" description="Helical" evidence="1">
    <location>
        <begin position="80"/>
        <end position="99"/>
    </location>
</feature>
<dbReference type="AlphaFoldDB" id="A0A1R1RFW9"/>
<dbReference type="Proteomes" id="UP000187367">
    <property type="component" value="Unassembled WGS sequence"/>
</dbReference>
<accession>A0A1R1Q737</accession>
<accession>A0A1R1RFW9</accession>
<proteinExistence type="predicted"/>
<dbReference type="EMBL" id="MTJL01000065">
    <property type="protein sequence ID" value="OMH98012.1"/>
    <property type="molecule type" value="Genomic_DNA"/>
</dbReference>
<protein>
    <submittedName>
        <fullName evidence="2">Uncharacterized protein</fullName>
    </submittedName>
</protein>
<feature type="transmembrane region" description="Helical" evidence="1">
    <location>
        <begin position="49"/>
        <end position="68"/>
    </location>
</feature>
<keyword evidence="3" id="KW-1185">Reference proteome</keyword>
<keyword evidence="1" id="KW-1133">Transmembrane helix</keyword>
<feature type="transmembrane region" description="Helical" evidence="1">
    <location>
        <begin position="25"/>
        <end position="43"/>
    </location>
</feature>
<evidence type="ECO:0000313" key="3">
    <source>
        <dbReference type="Proteomes" id="UP000187367"/>
    </source>
</evidence>
<evidence type="ECO:0000313" key="2">
    <source>
        <dbReference type="EMBL" id="OMH98012.1"/>
    </source>
</evidence>
<sequence>MKNKLKEKESPAIFDPDQQKTAKQAAALLVIFLVCGTPFYPGSVFIKCLVLGCLIFIVTAFTAIRLIFFPSKLTKKKDIFNLIFGSAIWIVLICVQLFYRN</sequence>
<dbReference type="RefSeq" id="WP_076764013.1">
    <property type="nucleotide sequence ID" value="NZ_JARMMH010000015.1"/>
</dbReference>
<organism evidence="2 3">
    <name type="scientific">Bacillus swezeyi</name>
    <dbReference type="NCBI Taxonomy" id="1925020"/>
    <lineage>
        <taxon>Bacteria</taxon>
        <taxon>Bacillati</taxon>
        <taxon>Bacillota</taxon>
        <taxon>Bacilli</taxon>
        <taxon>Bacillales</taxon>
        <taxon>Bacillaceae</taxon>
        <taxon>Bacillus</taxon>
    </lineage>
</organism>
<reference evidence="2 3" key="1">
    <citation type="submission" date="2017-01" db="EMBL/GenBank/DDBJ databases">
        <title>Bacillus phylogenomics.</title>
        <authorList>
            <person name="Dunlap C."/>
        </authorList>
    </citation>
    <scope>NUCLEOTIDE SEQUENCE [LARGE SCALE GENOMIC DNA]</scope>
    <source>
        <strain evidence="2 3">NRRL B-41282</strain>
    </source>
</reference>
<gene>
    <name evidence="2" type="ORF">BW143_22150</name>
</gene>
<comment type="caution">
    <text evidence="2">The sequence shown here is derived from an EMBL/GenBank/DDBJ whole genome shotgun (WGS) entry which is preliminary data.</text>
</comment>
<name>A0A1R1RFW9_9BACI</name>
<evidence type="ECO:0000256" key="1">
    <source>
        <dbReference type="SAM" id="Phobius"/>
    </source>
</evidence>
<keyword evidence="1" id="KW-0472">Membrane</keyword>
<keyword evidence="1" id="KW-0812">Transmembrane</keyword>